<keyword evidence="2" id="KW-1185">Reference proteome</keyword>
<protein>
    <submittedName>
        <fullName evidence="1">Uncharacterized protein</fullName>
    </submittedName>
</protein>
<dbReference type="PANTHER" id="PTHR37754">
    <property type="entry name" value="CALCIUM ION-BINDING PROTEIN"/>
    <property type="match status" value="1"/>
</dbReference>
<gene>
    <name evidence="1" type="ORF">PRUPE_2G128200</name>
</gene>
<name>A0A251QF20_PRUPE</name>
<evidence type="ECO:0000313" key="1">
    <source>
        <dbReference type="EMBL" id="ONI22431.1"/>
    </source>
</evidence>
<organism evidence="1 2">
    <name type="scientific">Prunus persica</name>
    <name type="common">Peach</name>
    <name type="synonym">Amygdalus persica</name>
    <dbReference type="NCBI Taxonomy" id="3760"/>
    <lineage>
        <taxon>Eukaryota</taxon>
        <taxon>Viridiplantae</taxon>
        <taxon>Streptophyta</taxon>
        <taxon>Embryophyta</taxon>
        <taxon>Tracheophyta</taxon>
        <taxon>Spermatophyta</taxon>
        <taxon>Magnoliopsida</taxon>
        <taxon>eudicotyledons</taxon>
        <taxon>Gunneridae</taxon>
        <taxon>Pentapetalae</taxon>
        <taxon>rosids</taxon>
        <taxon>fabids</taxon>
        <taxon>Rosales</taxon>
        <taxon>Rosaceae</taxon>
        <taxon>Amygdaloideae</taxon>
        <taxon>Amygdaleae</taxon>
        <taxon>Prunus</taxon>
    </lineage>
</organism>
<dbReference type="Proteomes" id="UP000006882">
    <property type="component" value="Chromosome G2"/>
</dbReference>
<dbReference type="AlphaFoldDB" id="A0A251QF20"/>
<reference evidence="1 2" key="1">
    <citation type="journal article" date="2013" name="Nat. Genet.">
        <title>The high-quality draft genome of peach (Prunus persica) identifies unique patterns of genetic diversity, domestication and genome evolution.</title>
        <authorList>
            <consortium name="International Peach Genome Initiative"/>
            <person name="Verde I."/>
            <person name="Abbott A.G."/>
            <person name="Scalabrin S."/>
            <person name="Jung S."/>
            <person name="Shu S."/>
            <person name="Marroni F."/>
            <person name="Zhebentyayeva T."/>
            <person name="Dettori M.T."/>
            <person name="Grimwood J."/>
            <person name="Cattonaro F."/>
            <person name="Zuccolo A."/>
            <person name="Rossini L."/>
            <person name="Jenkins J."/>
            <person name="Vendramin E."/>
            <person name="Meisel L.A."/>
            <person name="Decroocq V."/>
            <person name="Sosinski B."/>
            <person name="Prochnik S."/>
            <person name="Mitros T."/>
            <person name="Policriti A."/>
            <person name="Cipriani G."/>
            <person name="Dondini L."/>
            <person name="Ficklin S."/>
            <person name="Goodstein D.M."/>
            <person name="Xuan P."/>
            <person name="Del Fabbro C."/>
            <person name="Aramini V."/>
            <person name="Copetti D."/>
            <person name="Gonzalez S."/>
            <person name="Horner D.S."/>
            <person name="Falchi R."/>
            <person name="Lucas S."/>
            <person name="Mica E."/>
            <person name="Maldonado J."/>
            <person name="Lazzari B."/>
            <person name="Bielenberg D."/>
            <person name="Pirona R."/>
            <person name="Miculan M."/>
            <person name="Barakat A."/>
            <person name="Testolin R."/>
            <person name="Stella A."/>
            <person name="Tartarini S."/>
            <person name="Tonutti P."/>
            <person name="Arus P."/>
            <person name="Orellana A."/>
            <person name="Wells C."/>
            <person name="Main D."/>
            <person name="Vizzotto G."/>
            <person name="Silva H."/>
            <person name="Salamini F."/>
            <person name="Schmutz J."/>
            <person name="Morgante M."/>
            <person name="Rokhsar D.S."/>
        </authorList>
    </citation>
    <scope>NUCLEOTIDE SEQUENCE [LARGE SCALE GENOMIC DNA]</scope>
    <source>
        <strain evidence="2">cv. Nemared</strain>
    </source>
</reference>
<accession>A0A251QF20</accession>
<dbReference type="Gramene" id="ONI22431">
    <property type="protein sequence ID" value="ONI22431"/>
    <property type="gene ID" value="PRUPE_2G128200"/>
</dbReference>
<sequence>MGMAMSFMGLGGVVFLYDTYNDLELVICITGMPSAQMLNFVMGTVYKQFIEKDISNFEDFHIAILDIFNTFNAALPGKHYDAPPHEEIEAVFKQWQKTPEADRKNLLIEFLKKNVKLSKVDGTTMIAGILTPPVAMATKRAGENVPQLKMIKAIPDVVFVPSATVLVLISVKISRRVFMGKIAS</sequence>
<dbReference type="PANTHER" id="PTHR37754:SF1">
    <property type="entry name" value="CALCIUM ION-BINDING PROTEIN"/>
    <property type="match status" value="1"/>
</dbReference>
<dbReference type="STRING" id="3760.A0A251QF20"/>
<evidence type="ECO:0000313" key="2">
    <source>
        <dbReference type="Proteomes" id="UP000006882"/>
    </source>
</evidence>
<proteinExistence type="predicted"/>
<dbReference type="EMBL" id="CM007652">
    <property type="protein sequence ID" value="ONI22431.1"/>
    <property type="molecule type" value="Genomic_DNA"/>
</dbReference>